<feature type="transmembrane region" description="Helical" evidence="5">
    <location>
        <begin position="381"/>
        <end position="404"/>
    </location>
</feature>
<dbReference type="EMBL" id="JARBHB010000001">
    <property type="protein sequence ID" value="KAJ8895300.1"/>
    <property type="molecule type" value="Genomic_DNA"/>
</dbReference>
<dbReference type="InterPro" id="IPR011701">
    <property type="entry name" value="MFS"/>
</dbReference>
<dbReference type="InterPro" id="IPR049680">
    <property type="entry name" value="FLVCR1-2_SLC49-like"/>
</dbReference>
<feature type="transmembrane region" description="Helical" evidence="5">
    <location>
        <begin position="444"/>
        <end position="464"/>
    </location>
</feature>
<sequence length="480" mass="52622">MAVAYRYDNVQFVGADWHFMKVRMVQCLFGMNRLVEGGVLRYRCFVPRERVEWNCQYFIATARIIFVSGVQIRIQGDDEWRYVSGFVHFLLPVLCNQLFHVVDTFCPSEGNRVFDVSTACMLQGMRWCMEVGGIMMAAGACIKVVAVAPGRFNVVLLGQLLVGSSQIFILGAPSRVAALWFSADQLSTACAIGVFGNQMGAALGFLLTPVIVRSHDDPAEIGRDLKRMLVATAFFSTLVLVLIILLVKERPKLPPSPMQVLERATATPATLKEFIRSIGTLLTNRNYLLMLVSNGIGGGALNVAGTVLNPIILLHFPNEQQFAGRVGLVMILSGMLGSIVFGVLLDKTHKYKEITLGVYILLVLTNAGFAVVFWAKSAFLVYISAGLFGLFLFGFVMVSFEVGAEVTYPASENTMGGLLLIPANVLGCAMTMCFTWAMYRWGDFHANALMTASLVLGVVLAAFISKDYRRLAANTKPLKA</sequence>
<evidence type="ECO:0000313" key="6">
    <source>
        <dbReference type="EMBL" id="KAJ8895300.1"/>
    </source>
</evidence>
<evidence type="ECO:0000256" key="5">
    <source>
        <dbReference type="SAM" id="Phobius"/>
    </source>
</evidence>
<dbReference type="SUPFAM" id="SSF103473">
    <property type="entry name" value="MFS general substrate transporter"/>
    <property type="match status" value="1"/>
</dbReference>
<dbReference type="PANTHER" id="PTHR10924">
    <property type="entry name" value="MAJOR FACILITATOR SUPERFAMILY PROTEIN-RELATED"/>
    <property type="match status" value="1"/>
</dbReference>
<dbReference type="Pfam" id="PF07690">
    <property type="entry name" value="MFS_1"/>
    <property type="match status" value="1"/>
</dbReference>
<evidence type="ECO:0000256" key="1">
    <source>
        <dbReference type="ARBA" id="ARBA00004141"/>
    </source>
</evidence>
<feature type="transmembrane region" description="Helical" evidence="5">
    <location>
        <begin position="154"/>
        <end position="174"/>
    </location>
</feature>
<evidence type="ECO:0000313" key="7">
    <source>
        <dbReference type="Proteomes" id="UP001159363"/>
    </source>
</evidence>
<feature type="transmembrane region" description="Helical" evidence="5">
    <location>
        <begin position="186"/>
        <end position="208"/>
    </location>
</feature>
<feature type="transmembrane region" description="Helical" evidence="5">
    <location>
        <begin position="228"/>
        <end position="247"/>
    </location>
</feature>
<dbReference type="Gene3D" id="1.20.1250.20">
    <property type="entry name" value="MFS general substrate transporter like domains"/>
    <property type="match status" value="2"/>
</dbReference>
<evidence type="ECO:0000256" key="2">
    <source>
        <dbReference type="ARBA" id="ARBA00022692"/>
    </source>
</evidence>
<reference evidence="6 7" key="1">
    <citation type="submission" date="2023-02" db="EMBL/GenBank/DDBJ databases">
        <title>LHISI_Scaffold_Assembly.</title>
        <authorList>
            <person name="Stuart O.P."/>
            <person name="Cleave R."/>
            <person name="Magrath M.J.L."/>
            <person name="Mikheyev A.S."/>
        </authorList>
    </citation>
    <scope>NUCLEOTIDE SEQUENCE [LARGE SCALE GENOMIC DNA]</scope>
    <source>
        <strain evidence="6">Daus_M_001</strain>
        <tissue evidence="6">Leg muscle</tissue>
    </source>
</reference>
<evidence type="ECO:0000256" key="3">
    <source>
        <dbReference type="ARBA" id="ARBA00022989"/>
    </source>
</evidence>
<dbReference type="Proteomes" id="UP001159363">
    <property type="component" value="Chromosome 1"/>
</dbReference>
<feature type="transmembrane region" description="Helical" evidence="5">
    <location>
        <begin position="287"/>
        <end position="316"/>
    </location>
</feature>
<dbReference type="PANTHER" id="PTHR10924:SF4">
    <property type="entry name" value="GH15861P"/>
    <property type="match status" value="1"/>
</dbReference>
<feature type="transmembrane region" description="Helical" evidence="5">
    <location>
        <begin position="127"/>
        <end position="148"/>
    </location>
</feature>
<comment type="subcellular location">
    <subcellularLocation>
        <location evidence="1">Membrane</location>
        <topology evidence="1">Multi-pass membrane protein</topology>
    </subcellularLocation>
</comment>
<protein>
    <submittedName>
        <fullName evidence="6">Uncharacterized protein</fullName>
    </submittedName>
</protein>
<keyword evidence="3 5" id="KW-1133">Transmembrane helix</keyword>
<feature type="transmembrane region" description="Helical" evidence="5">
    <location>
        <begin position="356"/>
        <end position="375"/>
    </location>
</feature>
<proteinExistence type="predicted"/>
<comment type="caution">
    <text evidence="6">The sequence shown here is derived from an EMBL/GenBank/DDBJ whole genome shotgun (WGS) entry which is preliminary data.</text>
</comment>
<name>A0ABQ9IGK6_9NEOP</name>
<dbReference type="InterPro" id="IPR036259">
    <property type="entry name" value="MFS_trans_sf"/>
</dbReference>
<feature type="transmembrane region" description="Helical" evidence="5">
    <location>
        <begin position="322"/>
        <end position="344"/>
    </location>
</feature>
<organism evidence="6 7">
    <name type="scientific">Dryococelus australis</name>
    <dbReference type="NCBI Taxonomy" id="614101"/>
    <lineage>
        <taxon>Eukaryota</taxon>
        <taxon>Metazoa</taxon>
        <taxon>Ecdysozoa</taxon>
        <taxon>Arthropoda</taxon>
        <taxon>Hexapoda</taxon>
        <taxon>Insecta</taxon>
        <taxon>Pterygota</taxon>
        <taxon>Neoptera</taxon>
        <taxon>Polyneoptera</taxon>
        <taxon>Phasmatodea</taxon>
        <taxon>Verophasmatodea</taxon>
        <taxon>Anareolatae</taxon>
        <taxon>Phasmatidae</taxon>
        <taxon>Eurycanthinae</taxon>
        <taxon>Dryococelus</taxon>
    </lineage>
</organism>
<accession>A0ABQ9IGK6</accession>
<gene>
    <name evidence="6" type="ORF">PR048_000625</name>
</gene>
<keyword evidence="2 5" id="KW-0812">Transmembrane</keyword>
<feature type="transmembrane region" description="Helical" evidence="5">
    <location>
        <begin position="416"/>
        <end position="438"/>
    </location>
</feature>
<keyword evidence="4 5" id="KW-0472">Membrane</keyword>
<keyword evidence="7" id="KW-1185">Reference proteome</keyword>
<evidence type="ECO:0000256" key="4">
    <source>
        <dbReference type="ARBA" id="ARBA00023136"/>
    </source>
</evidence>